<dbReference type="EMBL" id="DXEL01000025">
    <property type="protein sequence ID" value="HIX73966.1"/>
    <property type="molecule type" value="Genomic_DNA"/>
</dbReference>
<keyword evidence="1" id="KW-1133">Transmembrane helix</keyword>
<accession>A0A9D1X7J7</accession>
<feature type="transmembrane region" description="Helical" evidence="1">
    <location>
        <begin position="104"/>
        <end position="124"/>
    </location>
</feature>
<keyword evidence="1" id="KW-0472">Membrane</keyword>
<evidence type="ECO:0000313" key="3">
    <source>
        <dbReference type="Proteomes" id="UP000886740"/>
    </source>
</evidence>
<evidence type="ECO:0000256" key="1">
    <source>
        <dbReference type="SAM" id="Phobius"/>
    </source>
</evidence>
<protein>
    <submittedName>
        <fullName evidence="2">Uncharacterized protein</fullName>
    </submittedName>
</protein>
<organism evidence="2 3">
    <name type="scientific">Candidatus Parabacteroides intestinipullorum</name>
    <dbReference type="NCBI Taxonomy" id="2838723"/>
    <lineage>
        <taxon>Bacteria</taxon>
        <taxon>Pseudomonadati</taxon>
        <taxon>Bacteroidota</taxon>
        <taxon>Bacteroidia</taxon>
        <taxon>Bacteroidales</taxon>
        <taxon>Tannerellaceae</taxon>
        <taxon>Parabacteroides</taxon>
    </lineage>
</organism>
<reference evidence="2" key="2">
    <citation type="submission" date="2021-04" db="EMBL/GenBank/DDBJ databases">
        <authorList>
            <person name="Gilroy R."/>
        </authorList>
    </citation>
    <scope>NUCLEOTIDE SEQUENCE</scope>
    <source>
        <strain evidence="2">ChiGjej6B6-14162</strain>
    </source>
</reference>
<feature type="transmembrane region" description="Helical" evidence="1">
    <location>
        <begin position="70"/>
        <end position="92"/>
    </location>
</feature>
<sequence length="142" mass="17110">MSGKLKMRLMGWITFINATVGIALGGLLYTIWPDHYFKWYPSIPVFYWLTAMAMTYFLDSVKRKKGDMTVTTFMVVRFCKFTLAIVFLWLYAQVVNERLKMFGLTLMLFYFIYLGMETYTIYLFEKKRMKREKRENEEQSQK</sequence>
<comment type="caution">
    <text evidence="2">The sequence shown here is derived from an EMBL/GenBank/DDBJ whole genome shotgun (WGS) entry which is preliminary data.</text>
</comment>
<feature type="transmembrane region" description="Helical" evidence="1">
    <location>
        <begin position="38"/>
        <end position="58"/>
    </location>
</feature>
<reference evidence="2" key="1">
    <citation type="journal article" date="2021" name="PeerJ">
        <title>Extensive microbial diversity within the chicken gut microbiome revealed by metagenomics and culture.</title>
        <authorList>
            <person name="Gilroy R."/>
            <person name="Ravi A."/>
            <person name="Getino M."/>
            <person name="Pursley I."/>
            <person name="Horton D.L."/>
            <person name="Alikhan N.F."/>
            <person name="Baker D."/>
            <person name="Gharbi K."/>
            <person name="Hall N."/>
            <person name="Watson M."/>
            <person name="Adriaenssens E.M."/>
            <person name="Foster-Nyarko E."/>
            <person name="Jarju S."/>
            <person name="Secka A."/>
            <person name="Antonio M."/>
            <person name="Oren A."/>
            <person name="Chaudhuri R.R."/>
            <person name="La Ragione R."/>
            <person name="Hildebrand F."/>
            <person name="Pallen M.J."/>
        </authorList>
    </citation>
    <scope>NUCLEOTIDE SEQUENCE</scope>
    <source>
        <strain evidence="2">ChiGjej6B6-14162</strain>
    </source>
</reference>
<gene>
    <name evidence="2" type="ORF">H9977_02840</name>
</gene>
<proteinExistence type="predicted"/>
<dbReference type="AlphaFoldDB" id="A0A9D1X7J7"/>
<name>A0A9D1X7J7_9BACT</name>
<evidence type="ECO:0000313" key="2">
    <source>
        <dbReference type="EMBL" id="HIX73966.1"/>
    </source>
</evidence>
<keyword evidence="1" id="KW-0812">Transmembrane</keyword>
<dbReference type="Proteomes" id="UP000886740">
    <property type="component" value="Unassembled WGS sequence"/>
</dbReference>
<feature type="transmembrane region" description="Helical" evidence="1">
    <location>
        <begin position="12"/>
        <end position="32"/>
    </location>
</feature>